<dbReference type="PANTHER" id="PTHR12993">
    <property type="entry name" value="N-ACETYLGLUCOSAMINYL-PHOSPHATIDYLINOSITOL DE-N-ACETYLASE-RELATED"/>
    <property type="match status" value="1"/>
</dbReference>
<gene>
    <name evidence="1" type="ORF">PLUA15_350053</name>
</gene>
<dbReference type="InterPro" id="IPR024078">
    <property type="entry name" value="LmbE-like_dom_sf"/>
</dbReference>
<proteinExistence type="predicted"/>
<dbReference type="Gene3D" id="3.40.50.10320">
    <property type="entry name" value="LmbE-like"/>
    <property type="match status" value="1"/>
</dbReference>
<dbReference type="SUPFAM" id="SSF102588">
    <property type="entry name" value="LmbE-like"/>
    <property type="match status" value="1"/>
</dbReference>
<dbReference type="AlphaFoldDB" id="A0AAX2HAG9"/>
<reference evidence="1 2" key="1">
    <citation type="submission" date="2017-08" db="EMBL/GenBank/DDBJ databases">
        <authorList>
            <person name="Chaillou S."/>
        </authorList>
    </citation>
    <scope>NUCLEOTIDE SEQUENCE [LARGE SCALE GENOMIC DNA]</scope>
    <source>
        <strain evidence="1 2">MFPA15A1205</strain>
    </source>
</reference>
<evidence type="ECO:0000313" key="2">
    <source>
        <dbReference type="Proteomes" id="UP000219564"/>
    </source>
</evidence>
<accession>A0AAX2HAG9</accession>
<sequence length="266" mass="28979">MGRANASEALAPMKENLIVGSGTPLQHWRDSQRLANLPSVEVTELVPQGSRAVIVAPHPDDEVLGTGGLLQLINTLNRPLLLISVTDGTASHPGSSLWPACDLAYQRALESEEALTRLGLPVTELHWVRGGFTDSQVAADEALLTAFIEQHLEPDDVVFSTWCRDGHCDHDAVGRASRQAAANVGACVHELPIWTWHWAHDDDPRVPWERARRIDLSAHAVARKRYAAQAFTSQIHEDPSTGAGPVLGALALERLLQPYEVVFVQG</sequence>
<dbReference type="GO" id="GO:0016811">
    <property type="term" value="F:hydrolase activity, acting on carbon-nitrogen (but not peptide) bonds, in linear amides"/>
    <property type="evidence" value="ECO:0007669"/>
    <property type="project" value="TreeGrafter"/>
</dbReference>
<comment type="caution">
    <text evidence="1">The sequence shown here is derived from an EMBL/GenBank/DDBJ whole genome shotgun (WGS) entry which is preliminary data.</text>
</comment>
<protein>
    <recommendedName>
        <fullName evidence="3">Acetylglucosaminylphosphatidylinositol deacetylase</fullName>
    </recommendedName>
</protein>
<evidence type="ECO:0000313" key="1">
    <source>
        <dbReference type="EMBL" id="SOB53483.1"/>
    </source>
</evidence>
<dbReference type="PANTHER" id="PTHR12993:SF29">
    <property type="entry name" value="BLR3841 PROTEIN"/>
    <property type="match status" value="1"/>
</dbReference>
<evidence type="ECO:0008006" key="3">
    <source>
        <dbReference type="Google" id="ProtNLM"/>
    </source>
</evidence>
<dbReference type="InterPro" id="IPR003737">
    <property type="entry name" value="GlcNAc_PI_deacetylase-related"/>
</dbReference>
<name>A0AAX2HAG9_9PSED</name>
<organism evidence="1 2">
    <name type="scientific">Pseudomonas lundensis</name>
    <dbReference type="NCBI Taxonomy" id="86185"/>
    <lineage>
        <taxon>Bacteria</taxon>
        <taxon>Pseudomonadati</taxon>
        <taxon>Pseudomonadota</taxon>
        <taxon>Gammaproteobacteria</taxon>
        <taxon>Pseudomonadales</taxon>
        <taxon>Pseudomonadaceae</taxon>
        <taxon>Pseudomonas</taxon>
    </lineage>
</organism>
<dbReference type="EMBL" id="OBKZ01000029">
    <property type="protein sequence ID" value="SOB53483.1"/>
    <property type="molecule type" value="Genomic_DNA"/>
</dbReference>
<dbReference type="Proteomes" id="UP000219564">
    <property type="component" value="Unassembled WGS sequence"/>
</dbReference>
<dbReference type="Pfam" id="PF02585">
    <property type="entry name" value="PIG-L"/>
    <property type="match status" value="1"/>
</dbReference>